<proteinExistence type="predicted"/>
<dbReference type="Proteomes" id="UP000199077">
    <property type="component" value="Chromosome I"/>
</dbReference>
<sequence length="85" mass="9602">MTTLAARAQQSRVDHERARRLADYSKDVRRGLATPPTRDKAPAPPVPRHAPLAYLLGNCLGCGREMWVPNRKPRVPICELCTDRR</sequence>
<gene>
    <name evidence="2" type="ORF">SAMN04489867_0424</name>
</gene>
<evidence type="ECO:0000313" key="2">
    <source>
        <dbReference type="EMBL" id="SDO72687.1"/>
    </source>
</evidence>
<evidence type="ECO:0000313" key="3">
    <source>
        <dbReference type="Proteomes" id="UP000199077"/>
    </source>
</evidence>
<dbReference type="EMBL" id="LT629711">
    <property type="protein sequence ID" value="SDO72687.1"/>
    <property type="molecule type" value="Genomic_DNA"/>
</dbReference>
<feature type="compositionally biased region" description="Basic and acidic residues" evidence="1">
    <location>
        <begin position="12"/>
        <end position="30"/>
    </location>
</feature>
<reference evidence="3" key="1">
    <citation type="submission" date="2016-10" db="EMBL/GenBank/DDBJ databases">
        <authorList>
            <person name="Varghese N."/>
            <person name="Submissions S."/>
        </authorList>
    </citation>
    <scope>NUCLEOTIDE SEQUENCE [LARGE SCALE GENOMIC DNA]</scope>
    <source>
        <strain evidence="3">DSM 22329</strain>
    </source>
</reference>
<accession>A0A1H0LX10</accession>
<feature type="region of interest" description="Disordered" evidence="1">
    <location>
        <begin position="1"/>
        <end position="47"/>
    </location>
</feature>
<dbReference type="STRING" id="443156.SAMN04489867_0424"/>
<dbReference type="AlphaFoldDB" id="A0A1H0LX10"/>
<feature type="compositionally biased region" description="Polar residues" evidence="1">
    <location>
        <begin position="1"/>
        <end position="11"/>
    </location>
</feature>
<name>A0A1H0LX10_9MICO</name>
<keyword evidence="3" id="KW-1185">Reference proteome</keyword>
<organism evidence="2 3">
    <name type="scientific">Pedococcus dokdonensis</name>
    <dbReference type="NCBI Taxonomy" id="443156"/>
    <lineage>
        <taxon>Bacteria</taxon>
        <taxon>Bacillati</taxon>
        <taxon>Actinomycetota</taxon>
        <taxon>Actinomycetes</taxon>
        <taxon>Micrococcales</taxon>
        <taxon>Intrasporangiaceae</taxon>
        <taxon>Pedococcus</taxon>
    </lineage>
</organism>
<protein>
    <submittedName>
        <fullName evidence="2">Uncharacterized protein</fullName>
    </submittedName>
</protein>
<evidence type="ECO:0000256" key="1">
    <source>
        <dbReference type="SAM" id="MobiDB-lite"/>
    </source>
</evidence>